<keyword evidence="2" id="KW-1185">Reference proteome</keyword>
<sequence>MEDWSGLSPTEIRNRVAAGRELALRKFLANCGAEVLPGETLEQAVRRVQVVVFGVIRHAAETALPNESFQQSMDRVLSRRN</sequence>
<dbReference type="OrthoDB" id="9956839at2"/>
<dbReference type="STRING" id="1235591.CAK95_03085"/>
<dbReference type="EMBL" id="CP021112">
    <property type="protein sequence ID" value="ARP98180.1"/>
    <property type="molecule type" value="Genomic_DNA"/>
</dbReference>
<reference evidence="1 2" key="1">
    <citation type="submission" date="2017-05" db="EMBL/GenBank/DDBJ databases">
        <title>Full genome sequence of Pseudorhodoplanes sinuspersici.</title>
        <authorList>
            <person name="Dastgheib S.M.M."/>
            <person name="Shavandi M."/>
            <person name="Tirandaz H."/>
        </authorList>
    </citation>
    <scope>NUCLEOTIDE SEQUENCE [LARGE SCALE GENOMIC DNA]</scope>
    <source>
        <strain evidence="1 2">RIPI110</strain>
    </source>
</reference>
<organism evidence="1 2">
    <name type="scientific">Pseudorhodoplanes sinuspersici</name>
    <dbReference type="NCBI Taxonomy" id="1235591"/>
    <lineage>
        <taxon>Bacteria</taxon>
        <taxon>Pseudomonadati</taxon>
        <taxon>Pseudomonadota</taxon>
        <taxon>Alphaproteobacteria</taxon>
        <taxon>Hyphomicrobiales</taxon>
        <taxon>Pseudorhodoplanes</taxon>
    </lineage>
</organism>
<proteinExistence type="predicted"/>
<accession>A0A1W6ZM27</accession>
<name>A0A1W6ZM27_9HYPH</name>
<dbReference type="KEGG" id="psin:CAK95_03085"/>
<gene>
    <name evidence="1" type="ORF">CAK95_03085</name>
</gene>
<dbReference type="RefSeq" id="WP_086086493.1">
    <property type="nucleotide sequence ID" value="NZ_CP021112.1"/>
</dbReference>
<dbReference type="Proteomes" id="UP000194137">
    <property type="component" value="Chromosome"/>
</dbReference>
<evidence type="ECO:0000313" key="2">
    <source>
        <dbReference type="Proteomes" id="UP000194137"/>
    </source>
</evidence>
<dbReference type="AlphaFoldDB" id="A0A1W6ZM27"/>
<protein>
    <submittedName>
        <fullName evidence="1">Uncharacterized protein</fullName>
    </submittedName>
</protein>
<evidence type="ECO:0000313" key="1">
    <source>
        <dbReference type="EMBL" id="ARP98180.1"/>
    </source>
</evidence>